<feature type="domain" description="Rapamycin-insensitive companion of mTOR N-terminal" evidence="2">
    <location>
        <begin position="76"/>
        <end position="199"/>
    </location>
</feature>
<dbReference type="Pfam" id="PF14664">
    <property type="entry name" value="RICTOR_N"/>
    <property type="match status" value="1"/>
</dbReference>
<sequence>MKKLKCEGWQELIYLVEPPPIPADKRLREHGDSPKTQRERDDVAELNRRISQEYRKEKVLSPRDAEELRAKCVRIAPIAQKVENDMEREEALQLILHIMNVYQNSHLKRLIEFSAAQQDGKKYAFPKSIMQPVIAVALRAVCSASDKELQPSQEKSDGETAVDRLGTGCLAVFLEFCVLEPELILDMADASSLLPLVIEATNGENGGINWGTTALLISRLSEDSKDLGKPFAIDSVVNLFEKMMNAVSPRNGIHQQWIRDRLPLVVARNAIMSVLKLATTERRILQILTKYAEDFASALKEVGF</sequence>
<feature type="region of interest" description="Disordered" evidence="1">
    <location>
        <begin position="21"/>
        <end position="42"/>
    </location>
</feature>
<dbReference type="OrthoDB" id="271111at2759"/>
<organism evidence="3 4">
    <name type="scientific">Oesophagostomum dentatum</name>
    <name type="common">Nodular worm</name>
    <dbReference type="NCBI Taxonomy" id="61180"/>
    <lineage>
        <taxon>Eukaryota</taxon>
        <taxon>Metazoa</taxon>
        <taxon>Ecdysozoa</taxon>
        <taxon>Nematoda</taxon>
        <taxon>Chromadorea</taxon>
        <taxon>Rhabditida</taxon>
        <taxon>Rhabditina</taxon>
        <taxon>Rhabditomorpha</taxon>
        <taxon>Strongyloidea</taxon>
        <taxon>Strongylidae</taxon>
        <taxon>Oesophagostomum</taxon>
    </lineage>
</organism>
<dbReference type="EMBL" id="KN551672">
    <property type="protein sequence ID" value="KHJ91971.1"/>
    <property type="molecule type" value="Genomic_DNA"/>
</dbReference>
<accession>A0A0B1T739</accession>
<reference evidence="3 4" key="1">
    <citation type="submission" date="2014-03" db="EMBL/GenBank/DDBJ databases">
        <title>Draft genome of the hookworm Oesophagostomum dentatum.</title>
        <authorList>
            <person name="Mitreva M."/>
        </authorList>
    </citation>
    <scope>NUCLEOTIDE SEQUENCE [LARGE SCALE GENOMIC DNA]</scope>
    <source>
        <strain evidence="3 4">OD-Hann</strain>
    </source>
</reference>
<gene>
    <name evidence="3" type="ORF">OESDEN_08151</name>
</gene>
<keyword evidence="4" id="KW-1185">Reference proteome</keyword>
<evidence type="ECO:0000259" key="2">
    <source>
        <dbReference type="Pfam" id="PF14664"/>
    </source>
</evidence>
<feature type="compositionally biased region" description="Basic and acidic residues" evidence="1">
    <location>
        <begin position="23"/>
        <end position="42"/>
    </location>
</feature>
<dbReference type="AlphaFoldDB" id="A0A0B1T739"/>
<dbReference type="InterPro" id="IPR028267">
    <property type="entry name" value="Pianissimo_N"/>
</dbReference>
<dbReference type="Proteomes" id="UP000053660">
    <property type="component" value="Unassembled WGS sequence"/>
</dbReference>
<evidence type="ECO:0000313" key="4">
    <source>
        <dbReference type="Proteomes" id="UP000053660"/>
    </source>
</evidence>
<evidence type="ECO:0000313" key="3">
    <source>
        <dbReference type="EMBL" id="KHJ91971.1"/>
    </source>
</evidence>
<name>A0A0B1T739_OESDE</name>
<protein>
    <submittedName>
        <fullName evidence="3">Putative phage head-tail adaptor</fullName>
    </submittedName>
</protein>
<proteinExistence type="predicted"/>
<evidence type="ECO:0000256" key="1">
    <source>
        <dbReference type="SAM" id="MobiDB-lite"/>
    </source>
</evidence>